<dbReference type="GO" id="GO:0004888">
    <property type="term" value="F:transmembrane signaling receptor activity"/>
    <property type="evidence" value="ECO:0007669"/>
    <property type="project" value="TreeGrafter"/>
</dbReference>
<reference evidence="7" key="1">
    <citation type="submission" date="2025-08" db="UniProtKB">
        <authorList>
            <consortium name="RefSeq"/>
        </authorList>
    </citation>
    <scope>IDENTIFICATION</scope>
</reference>
<dbReference type="InterPro" id="IPR013106">
    <property type="entry name" value="Ig_V-set"/>
</dbReference>
<keyword evidence="4" id="KW-1133">Transmembrane helix</keyword>
<evidence type="ECO:0000313" key="7">
    <source>
        <dbReference type="RefSeq" id="XP_013860508.1"/>
    </source>
</evidence>
<feature type="domain" description="Immunoglobulin" evidence="5">
    <location>
        <begin position="12"/>
        <end position="98"/>
    </location>
</feature>
<dbReference type="STRING" id="52670.A0A2I4AYE5"/>
<dbReference type="GeneID" id="106515333"/>
<dbReference type="PANTHER" id="PTHR11860">
    <property type="entry name" value="POLYMERIC-IMMUNOGLOBULIN RECEPTOR"/>
    <property type="match status" value="1"/>
</dbReference>
<keyword evidence="2 4" id="KW-0812">Transmembrane</keyword>
<sequence length="633" mass="71453">MTQGTPSLYVDNQEETGFFNEKITINCYYTTSGEMKWCKMNSNCVTERSGLIDGTRVNLNNRRDNRFTVTLSELSPESSGWYYCVKGDFQMPVHLSVTERPAEIYKTKTVSEVSVKAGASVTIPCFYSQQYRNHVKYLCEGSIWTYCSYAAKTNSQSDSEKYSISDDKSQSVFTVTIKQLTEQNTHYWCAVEIDNGVDHGRYFHLSVTQSTPRLYVDNQTVSGFIGENITINCYYTTSGEMKWCKMNSNCVTERSGLIDGTRVNLNNSDNRFTVTLRELSPESSGWYYCVKGDFQMPVHLSVTERPAEIYKTKTVSEVSVKAGASVTIPCFYSQKHRNHVKYLCNGYLWNSCSYAVKTNSQLDTNKYSISDDKHQSVFSVTIKQLTHQNTDYWCAVEINSGADDRHYFHLVAQDTPILSVDNQAVSGFIGENITINCYYTTSGEMKWCKMNSNCVTDRSGSVDGTKVNLNKSGNRFTVTLRELRAESSGWYYCVKGDFQMPVHLSVTERPTTEPTITPTIAGKTATTRVKPKSRFDLKILIIPSSLLILILIVALVVWLVLKCKHGKADSTTSKSSEEAVTYSDVAFKKRKAKARSVESGEDVTYSSVVTTKQKRQSKGEDTDVTYTTVFHHM</sequence>
<name>A0A2I4AYE5_AUSLI</name>
<evidence type="ECO:0000313" key="6">
    <source>
        <dbReference type="Proteomes" id="UP000192220"/>
    </source>
</evidence>
<feature type="transmembrane region" description="Helical" evidence="4">
    <location>
        <begin position="540"/>
        <end position="561"/>
    </location>
</feature>
<keyword evidence="3 4" id="KW-0472">Membrane</keyword>
<feature type="domain" description="Immunoglobulin" evidence="5">
    <location>
        <begin position="110"/>
        <end position="208"/>
    </location>
</feature>
<accession>A0A2I4AYE5</accession>
<protein>
    <submittedName>
        <fullName evidence="7">Uncharacterized protein LOC106515333</fullName>
    </submittedName>
</protein>
<dbReference type="Pfam" id="PF07686">
    <property type="entry name" value="V-set"/>
    <property type="match status" value="2"/>
</dbReference>
<gene>
    <name evidence="7" type="primary">LOC106515333</name>
</gene>
<evidence type="ECO:0000259" key="5">
    <source>
        <dbReference type="SMART" id="SM00409"/>
    </source>
</evidence>
<dbReference type="SUPFAM" id="SSF48726">
    <property type="entry name" value="Immunoglobulin"/>
    <property type="match status" value="5"/>
</dbReference>
<keyword evidence="6" id="KW-1185">Reference proteome</keyword>
<evidence type="ECO:0000256" key="4">
    <source>
        <dbReference type="SAM" id="Phobius"/>
    </source>
</evidence>
<dbReference type="SMART" id="SM00409">
    <property type="entry name" value="IG"/>
    <property type="match status" value="5"/>
</dbReference>
<dbReference type="InterPro" id="IPR013783">
    <property type="entry name" value="Ig-like_fold"/>
</dbReference>
<dbReference type="InterPro" id="IPR050671">
    <property type="entry name" value="CD300_family_receptors"/>
</dbReference>
<dbReference type="KEGG" id="alim:106515333"/>
<evidence type="ECO:0000256" key="1">
    <source>
        <dbReference type="ARBA" id="ARBA00004370"/>
    </source>
</evidence>
<dbReference type="OrthoDB" id="8920197at2759"/>
<comment type="subcellular location">
    <subcellularLocation>
        <location evidence="1">Membrane</location>
    </subcellularLocation>
</comment>
<proteinExistence type="predicted"/>
<dbReference type="PANTHER" id="PTHR11860:SF87">
    <property type="entry name" value="CMRF35-LIKE MOLECULE 8"/>
    <property type="match status" value="1"/>
</dbReference>
<evidence type="ECO:0000256" key="3">
    <source>
        <dbReference type="ARBA" id="ARBA00023136"/>
    </source>
</evidence>
<feature type="domain" description="Immunoglobulin" evidence="5">
    <location>
        <begin position="218"/>
        <end position="303"/>
    </location>
</feature>
<evidence type="ECO:0000256" key="2">
    <source>
        <dbReference type="ARBA" id="ARBA00022692"/>
    </source>
</evidence>
<dbReference type="AlphaFoldDB" id="A0A2I4AYE5"/>
<dbReference type="InterPro" id="IPR003599">
    <property type="entry name" value="Ig_sub"/>
</dbReference>
<dbReference type="Proteomes" id="UP000192220">
    <property type="component" value="Unplaced"/>
</dbReference>
<feature type="domain" description="Immunoglobulin" evidence="5">
    <location>
        <begin position="422"/>
        <end position="507"/>
    </location>
</feature>
<dbReference type="RefSeq" id="XP_013860508.1">
    <property type="nucleotide sequence ID" value="XM_014005054.1"/>
</dbReference>
<dbReference type="Gene3D" id="2.60.40.10">
    <property type="entry name" value="Immunoglobulins"/>
    <property type="match status" value="5"/>
</dbReference>
<dbReference type="GO" id="GO:0005886">
    <property type="term" value="C:plasma membrane"/>
    <property type="evidence" value="ECO:0007669"/>
    <property type="project" value="TreeGrafter"/>
</dbReference>
<feature type="domain" description="Immunoglobulin" evidence="5">
    <location>
        <begin position="315"/>
        <end position="413"/>
    </location>
</feature>
<dbReference type="InterPro" id="IPR036179">
    <property type="entry name" value="Ig-like_dom_sf"/>
</dbReference>
<dbReference type="InParanoid" id="A0A2I4AYE5"/>
<organism evidence="6 7">
    <name type="scientific">Austrofundulus limnaeus</name>
    <name type="common">Annual killifish</name>
    <dbReference type="NCBI Taxonomy" id="52670"/>
    <lineage>
        <taxon>Eukaryota</taxon>
        <taxon>Metazoa</taxon>
        <taxon>Chordata</taxon>
        <taxon>Craniata</taxon>
        <taxon>Vertebrata</taxon>
        <taxon>Euteleostomi</taxon>
        <taxon>Actinopterygii</taxon>
        <taxon>Neopterygii</taxon>
        <taxon>Teleostei</taxon>
        <taxon>Neoteleostei</taxon>
        <taxon>Acanthomorphata</taxon>
        <taxon>Ovalentaria</taxon>
        <taxon>Atherinomorphae</taxon>
        <taxon>Cyprinodontiformes</taxon>
        <taxon>Rivulidae</taxon>
        <taxon>Austrofundulus</taxon>
    </lineage>
</organism>